<gene>
    <name evidence="3" type="ORF">MTR67_035498</name>
</gene>
<dbReference type="EMBL" id="CP133619">
    <property type="protein sequence ID" value="WMV42113.1"/>
    <property type="molecule type" value="Genomic_DNA"/>
</dbReference>
<evidence type="ECO:0000256" key="1">
    <source>
        <dbReference type="ARBA" id="ARBA00023268"/>
    </source>
</evidence>
<dbReference type="InterPro" id="IPR043128">
    <property type="entry name" value="Rev_trsase/Diguanyl_cyclase"/>
</dbReference>
<accession>A0AAF0U9L8</accession>
<dbReference type="SUPFAM" id="SSF56672">
    <property type="entry name" value="DNA/RNA polymerases"/>
    <property type="match status" value="1"/>
</dbReference>
<keyword evidence="4" id="KW-1185">Reference proteome</keyword>
<proteinExistence type="predicted"/>
<dbReference type="InterPro" id="IPR050951">
    <property type="entry name" value="Retrovirus_Pol_polyprotein"/>
</dbReference>
<keyword evidence="1" id="KW-0511">Multifunctional enzyme</keyword>
<evidence type="ECO:0000313" key="4">
    <source>
        <dbReference type="Proteomes" id="UP001234989"/>
    </source>
</evidence>
<evidence type="ECO:0000259" key="2">
    <source>
        <dbReference type="Pfam" id="PF17919"/>
    </source>
</evidence>
<dbReference type="InterPro" id="IPR043502">
    <property type="entry name" value="DNA/RNA_pol_sf"/>
</dbReference>
<feature type="domain" description="Reverse transcriptase/retrotransposon-derived protein RNase H-like" evidence="2">
    <location>
        <begin position="13"/>
        <end position="59"/>
    </location>
</feature>
<dbReference type="PANTHER" id="PTHR37984">
    <property type="entry name" value="PROTEIN CBG26694"/>
    <property type="match status" value="1"/>
</dbReference>
<dbReference type="InterPro" id="IPR041577">
    <property type="entry name" value="RT_RNaseH_2"/>
</dbReference>
<dbReference type="GO" id="GO:0003824">
    <property type="term" value="F:catalytic activity"/>
    <property type="evidence" value="ECO:0007669"/>
    <property type="project" value="UniProtKB-KW"/>
</dbReference>
<evidence type="ECO:0000313" key="3">
    <source>
        <dbReference type="EMBL" id="WMV42113.1"/>
    </source>
</evidence>
<organism evidence="3 4">
    <name type="scientific">Solanum verrucosum</name>
    <dbReference type="NCBI Taxonomy" id="315347"/>
    <lineage>
        <taxon>Eukaryota</taxon>
        <taxon>Viridiplantae</taxon>
        <taxon>Streptophyta</taxon>
        <taxon>Embryophyta</taxon>
        <taxon>Tracheophyta</taxon>
        <taxon>Spermatophyta</taxon>
        <taxon>Magnoliopsida</taxon>
        <taxon>eudicotyledons</taxon>
        <taxon>Gunneridae</taxon>
        <taxon>Pentapetalae</taxon>
        <taxon>asterids</taxon>
        <taxon>lamiids</taxon>
        <taxon>Solanales</taxon>
        <taxon>Solanaceae</taxon>
        <taxon>Solanoideae</taxon>
        <taxon>Solaneae</taxon>
        <taxon>Solanum</taxon>
    </lineage>
</organism>
<protein>
    <recommendedName>
        <fullName evidence="2">Reverse transcriptase/retrotransposon-derived protein RNase H-like domain-containing protein</fullName>
    </recommendedName>
</protein>
<dbReference type="Pfam" id="PF17919">
    <property type="entry name" value="RT_RNaseH_2"/>
    <property type="match status" value="1"/>
</dbReference>
<reference evidence="3" key="1">
    <citation type="submission" date="2023-08" db="EMBL/GenBank/DDBJ databases">
        <title>A de novo genome assembly of Solanum verrucosum Schlechtendal, a Mexican diploid species geographically isolated from the other diploid A-genome species in potato relatives.</title>
        <authorList>
            <person name="Hosaka K."/>
        </authorList>
    </citation>
    <scope>NUCLEOTIDE SEQUENCE</scope>
    <source>
        <tissue evidence="3">Young leaves</tissue>
    </source>
</reference>
<dbReference type="Gene3D" id="3.30.70.270">
    <property type="match status" value="1"/>
</dbReference>
<name>A0AAF0U9L8_SOLVR</name>
<sequence length="59" mass="6638">MTKFTKKTTKFQWSEACKKSFQELKTRLTTTPVSTIPEGTKGFVVYCDVSRVGIGCVLM</sequence>
<dbReference type="Proteomes" id="UP001234989">
    <property type="component" value="Chromosome 8"/>
</dbReference>
<dbReference type="AlphaFoldDB" id="A0AAF0U9L8"/>
<dbReference type="PANTHER" id="PTHR37984:SF5">
    <property type="entry name" value="PROTEIN NYNRIN-LIKE"/>
    <property type="match status" value="1"/>
</dbReference>